<accession>A0A7G8TAE5</accession>
<dbReference type="RefSeq" id="WP_066643191.1">
    <property type="nucleotide sequence ID" value="NZ_CP060286.1"/>
</dbReference>
<sequence length="59" mass="6789">MISRAREKATKKYLKKLDDIIFRVKKGRKAEIKAHADSLGMSLNAYMNYLIDQDMGPSE</sequence>
<dbReference type="EMBL" id="CP060286">
    <property type="protein sequence ID" value="QNK40586.1"/>
    <property type="molecule type" value="Genomic_DNA"/>
</dbReference>
<dbReference type="Gene3D" id="1.10.1220.10">
    <property type="entry name" value="Met repressor-like"/>
    <property type="match status" value="1"/>
</dbReference>
<evidence type="ECO:0000313" key="2">
    <source>
        <dbReference type="EMBL" id="QNK40586.1"/>
    </source>
</evidence>
<proteinExistence type="predicted"/>
<protein>
    <submittedName>
        <fullName evidence="1">Uncharacterized protein</fullName>
    </submittedName>
</protein>
<organism evidence="1 3">
    <name type="scientific">Caproicibacter fermentans</name>
    <dbReference type="NCBI Taxonomy" id="2576756"/>
    <lineage>
        <taxon>Bacteria</taxon>
        <taxon>Bacillati</taxon>
        <taxon>Bacillota</taxon>
        <taxon>Clostridia</taxon>
        <taxon>Eubacteriales</taxon>
        <taxon>Acutalibacteraceae</taxon>
        <taxon>Caproicibacter</taxon>
    </lineage>
</organism>
<evidence type="ECO:0000313" key="4">
    <source>
        <dbReference type="Proteomes" id="UP000515909"/>
    </source>
</evidence>
<dbReference type="Proteomes" id="UP000469440">
    <property type="component" value="Unassembled WGS sequence"/>
</dbReference>
<evidence type="ECO:0000313" key="1">
    <source>
        <dbReference type="EMBL" id="MVB12501.1"/>
    </source>
</evidence>
<dbReference type="OrthoDB" id="1824311at2"/>
<keyword evidence="3" id="KW-1185">Reference proteome</keyword>
<evidence type="ECO:0000313" key="3">
    <source>
        <dbReference type="Proteomes" id="UP000469440"/>
    </source>
</evidence>
<reference evidence="2 4" key="2">
    <citation type="submission" date="2020-08" db="EMBL/GenBank/DDBJ databases">
        <title>The isolate Caproiciproducens sp. 7D4C2 produces n-caproate at mildly acidic conditions from hexoses: genome and rBOX comparison with related strains and chain-elongating bacteria.</title>
        <authorList>
            <person name="Esquivel-Elizondo S."/>
            <person name="Bagci C."/>
            <person name="Temovska M."/>
            <person name="Jeon B.S."/>
            <person name="Bessarab I."/>
            <person name="Williams R.B.H."/>
            <person name="Huson D.H."/>
            <person name="Angenent L.T."/>
        </authorList>
    </citation>
    <scope>NUCLEOTIDE SEQUENCE [LARGE SCALE GENOMIC DNA]</scope>
    <source>
        <strain evidence="2 4">7D4C2</strain>
    </source>
</reference>
<dbReference type="GO" id="GO:0006355">
    <property type="term" value="P:regulation of DNA-templated transcription"/>
    <property type="evidence" value="ECO:0007669"/>
    <property type="project" value="InterPro"/>
</dbReference>
<dbReference type="Proteomes" id="UP000515909">
    <property type="component" value="Chromosome"/>
</dbReference>
<accession>A0A6N8I2Y1</accession>
<dbReference type="AlphaFoldDB" id="A0A6N8I2Y1"/>
<name>A0A6N8I2Y1_9FIRM</name>
<gene>
    <name evidence="1" type="ORF">CAFE_32410</name>
    <name evidence="2" type="ORF">HCR03_18475</name>
</gene>
<dbReference type="InterPro" id="IPR013321">
    <property type="entry name" value="Arc_rbn_hlx_hlx"/>
</dbReference>
<reference evidence="1 3" key="1">
    <citation type="submission" date="2019-09" db="EMBL/GenBank/DDBJ databases">
        <title>Genome sequence of Clostridium sp. EA1.</title>
        <authorList>
            <person name="Poehlein A."/>
            <person name="Bengelsdorf F.R."/>
            <person name="Daniel R."/>
        </authorList>
    </citation>
    <scope>NUCLEOTIDE SEQUENCE [LARGE SCALE GENOMIC DNA]</scope>
    <source>
        <strain evidence="1 3">EA1</strain>
    </source>
</reference>
<dbReference type="EMBL" id="VWXL01000095">
    <property type="protein sequence ID" value="MVB12501.1"/>
    <property type="molecule type" value="Genomic_DNA"/>
</dbReference>
<dbReference type="KEGG" id="cfem:HCR03_18475"/>